<comment type="caution">
    <text evidence="2">The sequence shown here is derived from an EMBL/GenBank/DDBJ whole genome shotgun (WGS) entry which is preliminary data.</text>
</comment>
<dbReference type="VEuPathDB" id="VectorBase:LDEU013257"/>
<feature type="transmembrane region" description="Helical" evidence="1">
    <location>
        <begin position="39"/>
        <end position="57"/>
    </location>
</feature>
<proteinExistence type="predicted"/>
<name>A0A443RTX1_9ACAR</name>
<dbReference type="Proteomes" id="UP000288716">
    <property type="component" value="Unassembled WGS sequence"/>
</dbReference>
<sequence length="109" mass="12640">MTAKRIGKIFINKKRGIIVIFFKYHYLLILLLLELISFIFLLILLVLEGAFGLSILINNSRTAVYKKYQIVGLEKLEEKFYKLSFETLRGVKKAEIGMNLCFAPQISEH</sequence>
<dbReference type="EMBL" id="NCKV01034422">
    <property type="protein sequence ID" value="RWS18783.1"/>
    <property type="molecule type" value="Genomic_DNA"/>
</dbReference>
<dbReference type="AlphaFoldDB" id="A0A443RTX1"/>
<evidence type="ECO:0000256" key="1">
    <source>
        <dbReference type="SAM" id="Phobius"/>
    </source>
</evidence>
<protein>
    <submittedName>
        <fullName evidence="2">Uncharacterized protein</fullName>
    </submittedName>
</protein>
<evidence type="ECO:0000313" key="3">
    <source>
        <dbReference type="Proteomes" id="UP000288716"/>
    </source>
</evidence>
<gene>
    <name evidence="2" type="ORF">B4U80_07690</name>
</gene>
<evidence type="ECO:0000313" key="2">
    <source>
        <dbReference type="EMBL" id="RWS18783.1"/>
    </source>
</evidence>
<feature type="transmembrane region" description="Helical" evidence="1">
    <location>
        <begin position="16"/>
        <end position="33"/>
    </location>
</feature>
<keyword evidence="3" id="KW-1185">Reference proteome</keyword>
<keyword evidence="1" id="KW-1133">Transmembrane helix</keyword>
<accession>A0A443RTX1</accession>
<keyword evidence="1" id="KW-0812">Transmembrane</keyword>
<organism evidence="2 3">
    <name type="scientific">Leptotrombidium deliense</name>
    <dbReference type="NCBI Taxonomy" id="299467"/>
    <lineage>
        <taxon>Eukaryota</taxon>
        <taxon>Metazoa</taxon>
        <taxon>Ecdysozoa</taxon>
        <taxon>Arthropoda</taxon>
        <taxon>Chelicerata</taxon>
        <taxon>Arachnida</taxon>
        <taxon>Acari</taxon>
        <taxon>Acariformes</taxon>
        <taxon>Trombidiformes</taxon>
        <taxon>Prostigmata</taxon>
        <taxon>Anystina</taxon>
        <taxon>Parasitengona</taxon>
        <taxon>Trombiculoidea</taxon>
        <taxon>Trombiculidae</taxon>
        <taxon>Leptotrombidium</taxon>
    </lineage>
</organism>
<keyword evidence="1" id="KW-0472">Membrane</keyword>
<reference evidence="2 3" key="1">
    <citation type="journal article" date="2018" name="Gigascience">
        <title>Genomes of trombidid mites reveal novel predicted allergens and laterally-transferred genes associated with secondary metabolism.</title>
        <authorList>
            <person name="Dong X."/>
            <person name="Chaisiri K."/>
            <person name="Xia D."/>
            <person name="Armstrong S.D."/>
            <person name="Fang Y."/>
            <person name="Donnelly M.J."/>
            <person name="Kadowaki T."/>
            <person name="McGarry J.W."/>
            <person name="Darby A.C."/>
            <person name="Makepeace B.L."/>
        </authorList>
    </citation>
    <scope>NUCLEOTIDE SEQUENCE [LARGE SCALE GENOMIC DNA]</scope>
    <source>
        <strain evidence="2">UoL-UT</strain>
    </source>
</reference>